<evidence type="ECO:0000256" key="5">
    <source>
        <dbReference type="ARBA" id="ARBA00022692"/>
    </source>
</evidence>
<keyword evidence="3" id="KW-0597">Phosphoprotein</keyword>
<keyword evidence="4" id="KW-0808">Transferase</keyword>
<dbReference type="PANTHER" id="PTHR47984:SF14">
    <property type="entry name" value="OS01G0323000 PROTEIN"/>
    <property type="match status" value="1"/>
</dbReference>
<dbReference type="Pfam" id="PF07714">
    <property type="entry name" value="PK_Tyr_Ser-Thr"/>
    <property type="match status" value="1"/>
</dbReference>
<evidence type="ECO:0000256" key="7">
    <source>
        <dbReference type="ARBA" id="ARBA00022777"/>
    </source>
</evidence>
<dbReference type="EMBL" id="CP133623">
    <property type="protein sequence ID" value="WMV59820.1"/>
    <property type="molecule type" value="Genomic_DNA"/>
</dbReference>
<keyword evidence="5" id="KW-0812">Transmembrane</keyword>
<feature type="domain" description="Serine-threonine/tyrosine-protein kinase catalytic" evidence="11">
    <location>
        <begin position="9"/>
        <end position="70"/>
    </location>
</feature>
<dbReference type="GO" id="GO:0005524">
    <property type="term" value="F:ATP binding"/>
    <property type="evidence" value="ECO:0007669"/>
    <property type="project" value="UniProtKB-KW"/>
</dbReference>
<evidence type="ECO:0000256" key="9">
    <source>
        <dbReference type="ARBA" id="ARBA00022989"/>
    </source>
</evidence>
<evidence type="ECO:0000259" key="11">
    <source>
        <dbReference type="Pfam" id="PF07714"/>
    </source>
</evidence>
<keyword evidence="9" id="KW-1133">Transmembrane helix</keyword>
<keyword evidence="7" id="KW-0418">Kinase</keyword>
<dbReference type="InterPro" id="IPR001245">
    <property type="entry name" value="Ser-Thr/Tyr_kinase_cat_dom"/>
</dbReference>
<evidence type="ECO:0000256" key="1">
    <source>
        <dbReference type="ARBA" id="ARBA00004167"/>
    </source>
</evidence>
<dbReference type="SUPFAM" id="SSF56112">
    <property type="entry name" value="Protein kinase-like (PK-like)"/>
    <property type="match status" value="1"/>
</dbReference>
<dbReference type="EC" id="2.7.11.1" evidence="2"/>
<keyword evidence="8" id="KW-0067">ATP-binding</keyword>
<dbReference type="InterPro" id="IPR011009">
    <property type="entry name" value="Kinase-like_dom_sf"/>
</dbReference>
<keyword evidence="10" id="KW-0472">Membrane</keyword>
<accession>A0AAF0V8A6</accession>
<keyword evidence="6" id="KW-0547">Nucleotide-binding</keyword>
<dbReference type="PANTHER" id="PTHR47984">
    <property type="entry name" value="OS01G0323000 PROTEIN"/>
    <property type="match status" value="1"/>
</dbReference>
<comment type="subcellular location">
    <subcellularLocation>
        <location evidence="1">Membrane</location>
        <topology evidence="1">Single-pass membrane protein</topology>
    </subcellularLocation>
</comment>
<gene>
    <name evidence="12" type="ORF">MTR67_053205</name>
</gene>
<name>A0AAF0V8A6_SOLVR</name>
<keyword evidence="13" id="KW-1185">Reference proteome</keyword>
<proteinExistence type="predicted"/>
<evidence type="ECO:0000313" key="13">
    <source>
        <dbReference type="Proteomes" id="UP001234989"/>
    </source>
</evidence>
<dbReference type="Gene3D" id="1.10.510.10">
    <property type="entry name" value="Transferase(Phosphotransferase) domain 1"/>
    <property type="match status" value="1"/>
</dbReference>
<dbReference type="GO" id="GO:0004674">
    <property type="term" value="F:protein serine/threonine kinase activity"/>
    <property type="evidence" value="ECO:0007669"/>
    <property type="project" value="UniProtKB-EC"/>
</dbReference>
<evidence type="ECO:0000256" key="4">
    <source>
        <dbReference type="ARBA" id="ARBA00022679"/>
    </source>
</evidence>
<dbReference type="Proteomes" id="UP001234989">
    <property type="component" value="Chromosome 12"/>
</dbReference>
<dbReference type="AlphaFoldDB" id="A0AAF0V8A6"/>
<evidence type="ECO:0000256" key="10">
    <source>
        <dbReference type="ARBA" id="ARBA00023136"/>
    </source>
</evidence>
<protein>
    <recommendedName>
        <fullName evidence="2">non-specific serine/threonine protein kinase</fullName>
        <ecNumber evidence="2">2.7.11.1</ecNumber>
    </recommendedName>
</protein>
<dbReference type="GO" id="GO:0016020">
    <property type="term" value="C:membrane"/>
    <property type="evidence" value="ECO:0007669"/>
    <property type="project" value="UniProtKB-SubCell"/>
</dbReference>
<evidence type="ECO:0000313" key="12">
    <source>
        <dbReference type="EMBL" id="WMV59820.1"/>
    </source>
</evidence>
<evidence type="ECO:0000256" key="2">
    <source>
        <dbReference type="ARBA" id="ARBA00012513"/>
    </source>
</evidence>
<evidence type="ECO:0000256" key="8">
    <source>
        <dbReference type="ARBA" id="ARBA00022840"/>
    </source>
</evidence>
<evidence type="ECO:0000256" key="3">
    <source>
        <dbReference type="ARBA" id="ARBA00022553"/>
    </source>
</evidence>
<sequence length="123" mass="13932">MVYRENLINGTPVDIKKFLNNLGQVENEFQVKVEAIGHVRHKNLVRLLGYCIEGTHRYVAPEYANTGLLNEKSDIYSFGGTVELLESITERDPVDYGRRAQEAVCTEGPERIRELIAMGTCFV</sequence>
<dbReference type="InterPro" id="IPR052232">
    <property type="entry name" value="RLK_Ser/Thr-Kinase"/>
</dbReference>
<evidence type="ECO:0000256" key="6">
    <source>
        <dbReference type="ARBA" id="ARBA00022741"/>
    </source>
</evidence>
<reference evidence="12" key="1">
    <citation type="submission" date="2023-08" db="EMBL/GenBank/DDBJ databases">
        <title>A de novo genome assembly of Solanum verrucosum Schlechtendal, a Mexican diploid species geographically isolated from the other diploid A-genome species in potato relatives.</title>
        <authorList>
            <person name="Hosaka K."/>
        </authorList>
    </citation>
    <scope>NUCLEOTIDE SEQUENCE</scope>
    <source>
        <tissue evidence="12">Young leaves</tissue>
    </source>
</reference>
<dbReference type="Gene3D" id="3.30.200.20">
    <property type="entry name" value="Phosphorylase Kinase, domain 1"/>
    <property type="match status" value="1"/>
</dbReference>
<organism evidence="12 13">
    <name type="scientific">Solanum verrucosum</name>
    <dbReference type="NCBI Taxonomy" id="315347"/>
    <lineage>
        <taxon>Eukaryota</taxon>
        <taxon>Viridiplantae</taxon>
        <taxon>Streptophyta</taxon>
        <taxon>Embryophyta</taxon>
        <taxon>Tracheophyta</taxon>
        <taxon>Spermatophyta</taxon>
        <taxon>Magnoliopsida</taxon>
        <taxon>eudicotyledons</taxon>
        <taxon>Gunneridae</taxon>
        <taxon>Pentapetalae</taxon>
        <taxon>asterids</taxon>
        <taxon>lamiids</taxon>
        <taxon>Solanales</taxon>
        <taxon>Solanaceae</taxon>
        <taxon>Solanoideae</taxon>
        <taxon>Solaneae</taxon>
        <taxon>Solanum</taxon>
    </lineage>
</organism>